<keyword evidence="1" id="KW-0813">Transport</keyword>
<reference evidence="7 8" key="1">
    <citation type="submission" date="2021-04" db="EMBL/GenBank/DDBJ databases">
        <title>Magnetospirillum sulfuroxidans sp. nov., a facultative chemolithoautotrophic sulfur-oxidizing alphaproteobacterium isolated from freshwater sediment and proposals for Paramagetospirillum gen. nov., and Magnetospirillaceae fam. nov.</title>
        <authorList>
            <person name="Koziaeva V."/>
            <person name="Geelhoed J.S."/>
            <person name="Sorokin D.Y."/>
            <person name="Grouzdev D.S."/>
        </authorList>
    </citation>
    <scope>NUCLEOTIDE SEQUENCE [LARGE SCALE GENOMIC DNA]</scope>
    <source>
        <strain evidence="7 8">J10</strain>
    </source>
</reference>
<dbReference type="PRINTS" id="PR00608">
    <property type="entry name" value="CYTCHROMECII"/>
</dbReference>
<keyword evidence="8" id="KW-1185">Reference proteome</keyword>
<keyword evidence="4" id="KW-0249">Electron transport</keyword>
<dbReference type="Proteomes" id="UP000680714">
    <property type="component" value="Unassembled WGS sequence"/>
</dbReference>
<keyword evidence="6" id="KW-0732">Signal</keyword>
<evidence type="ECO:0000256" key="5">
    <source>
        <dbReference type="ARBA" id="ARBA00023004"/>
    </source>
</evidence>
<dbReference type="InterPro" id="IPR012127">
    <property type="entry name" value="Cyt_c_prime"/>
</dbReference>
<sequence>MRSITKALTAAVFAIAVTGLATEALAQQKPDEALKMRQGLFQAVKMNFGPIGAFAQGKGDLPADAAAKAENLVALAKILPMAFAKGTENLPHSDTKAEAFTSADFLKGFTMLEEASAKLAVAAKAGDADGIKAAVGGVGKACKGCHDNFRKD</sequence>
<organism evidence="7 8">
    <name type="scientific">Magnetospirillum sulfuroxidans</name>
    <dbReference type="NCBI Taxonomy" id="611300"/>
    <lineage>
        <taxon>Bacteria</taxon>
        <taxon>Pseudomonadati</taxon>
        <taxon>Pseudomonadota</taxon>
        <taxon>Alphaproteobacteria</taxon>
        <taxon>Rhodospirillales</taxon>
        <taxon>Rhodospirillaceae</taxon>
        <taxon>Magnetospirillum</taxon>
    </lineage>
</organism>
<dbReference type="PROSITE" id="PS51009">
    <property type="entry name" value="CYTCII"/>
    <property type="match status" value="1"/>
</dbReference>
<accession>A0ABS5IA97</accession>
<dbReference type="Pfam" id="PF01322">
    <property type="entry name" value="Cytochrom_C_2"/>
    <property type="match status" value="1"/>
</dbReference>
<keyword evidence="3" id="KW-0479">Metal-binding</keyword>
<evidence type="ECO:0000313" key="8">
    <source>
        <dbReference type="Proteomes" id="UP000680714"/>
    </source>
</evidence>
<evidence type="ECO:0000256" key="4">
    <source>
        <dbReference type="ARBA" id="ARBA00022982"/>
    </source>
</evidence>
<evidence type="ECO:0000256" key="6">
    <source>
        <dbReference type="SAM" id="SignalP"/>
    </source>
</evidence>
<dbReference type="InterPro" id="IPR010980">
    <property type="entry name" value="Cyt_c/b562"/>
</dbReference>
<dbReference type="Gene3D" id="1.20.120.10">
    <property type="entry name" value="Cytochrome c/b562"/>
    <property type="match status" value="1"/>
</dbReference>
<dbReference type="InterPro" id="IPR002321">
    <property type="entry name" value="Cyt_c_II"/>
</dbReference>
<evidence type="ECO:0000256" key="1">
    <source>
        <dbReference type="ARBA" id="ARBA00022448"/>
    </source>
</evidence>
<proteinExistence type="predicted"/>
<gene>
    <name evidence="7" type="ORF">KEC16_05970</name>
</gene>
<name>A0ABS5IA97_9PROT</name>
<evidence type="ECO:0000256" key="2">
    <source>
        <dbReference type="ARBA" id="ARBA00022617"/>
    </source>
</evidence>
<keyword evidence="2" id="KW-0349">Heme</keyword>
<evidence type="ECO:0000256" key="3">
    <source>
        <dbReference type="ARBA" id="ARBA00022723"/>
    </source>
</evidence>
<dbReference type="EMBL" id="JAGTUF010000003">
    <property type="protein sequence ID" value="MBR9971254.1"/>
    <property type="molecule type" value="Genomic_DNA"/>
</dbReference>
<dbReference type="SUPFAM" id="SSF47175">
    <property type="entry name" value="Cytochromes"/>
    <property type="match status" value="1"/>
</dbReference>
<comment type="caution">
    <text evidence="7">The sequence shown here is derived from an EMBL/GenBank/DDBJ whole genome shotgun (WGS) entry which is preliminary data.</text>
</comment>
<dbReference type="PIRSF" id="PIRSF000027">
    <property type="entry name" value="Cytc_c_prime"/>
    <property type="match status" value="1"/>
</dbReference>
<dbReference type="RefSeq" id="WP_211546827.1">
    <property type="nucleotide sequence ID" value="NZ_JAGTUF010000003.1"/>
</dbReference>
<feature type="signal peptide" evidence="6">
    <location>
        <begin position="1"/>
        <end position="26"/>
    </location>
</feature>
<feature type="chain" id="PRO_5045049471" evidence="6">
    <location>
        <begin position="27"/>
        <end position="152"/>
    </location>
</feature>
<dbReference type="InterPro" id="IPR015984">
    <property type="entry name" value="Cyt_c_prime_subgr"/>
</dbReference>
<evidence type="ECO:0000313" key="7">
    <source>
        <dbReference type="EMBL" id="MBR9971254.1"/>
    </source>
</evidence>
<protein>
    <submittedName>
        <fullName evidence="7">Cytochrome c</fullName>
    </submittedName>
</protein>
<keyword evidence="5" id="KW-0408">Iron</keyword>